<evidence type="ECO:0000313" key="3">
    <source>
        <dbReference type="Proteomes" id="UP001627154"/>
    </source>
</evidence>
<dbReference type="AlphaFoldDB" id="A0ABD2WSH0"/>
<feature type="compositionally biased region" description="Basic residues" evidence="1">
    <location>
        <begin position="93"/>
        <end position="106"/>
    </location>
</feature>
<keyword evidence="3" id="KW-1185">Reference proteome</keyword>
<feature type="region of interest" description="Disordered" evidence="1">
    <location>
        <begin position="93"/>
        <end position="123"/>
    </location>
</feature>
<proteinExistence type="predicted"/>
<evidence type="ECO:0008006" key="4">
    <source>
        <dbReference type="Google" id="ProtNLM"/>
    </source>
</evidence>
<name>A0ABD2WSH0_9HYME</name>
<gene>
    <name evidence="2" type="ORF">TKK_010098</name>
</gene>
<dbReference type="EMBL" id="JBJJXI010000076">
    <property type="protein sequence ID" value="KAL3395947.1"/>
    <property type="molecule type" value="Genomic_DNA"/>
</dbReference>
<sequence>MKSKKTLARNRIKCGFVAFLPTTTVPTQATGSIFLRFFISFVSHSYSSRNSSRTSSSTRLSQQTTSCTAQIYLVESPSRRSATWPSSTYRCRGVRRHQGPRGRYRASTREKPSDVLQAREMNY</sequence>
<evidence type="ECO:0000313" key="2">
    <source>
        <dbReference type="EMBL" id="KAL3395947.1"/>
    </source>
</evidence>
<comment type="caution">
    <text evidence="2">The sequence shown here is derived from an EMBL/GenBank/DDBJ whole genome shotgun (WGS) entry which is preliminary data.</text>
</comment>
<evidence type="ECO:0000256" key="1">
    <source>
        <dbReference type="SAM" id="MobiDB-lite"/>
    </source>
</evidence>
<dbReference type="Proteomes" id="UP001627154">
    <property type="component" value="Unassembled WGS sequence"/>
</dbReference>
<protein>
    <recommendedName>
        <fullName evidence="4">Secreted protein</fullName>
    </recommendedName>
</protein>
<accession>A0ABD2WSH0</accession>
<organism evidence="2 3">
    <name type="scientific">Trichogramma kaykai</name>
    <dbReference type="NCBI Taxonomy" id="54128"/>
    <lineage>
        <taxon>Eukaryota</taxon>
        <taxon>Metazoa</taxon>
        <taxon>Ecdysozoa</taxon>
        <taxon>Arthropoda</taxon>
        <taxon>Hexapoda</taxon>
        <taxon>Insecta</taxon>
        <taxon>Pterygota</taxon>
        <taxon>Neoptera</taxon>
        <taxon>Endopterygota</taxon>
        <taxon>Hymenoptera</taxon>
        <taxon>Apocrita</taxon>
        <taxon>Proctotrupomorpha</taxon>
        <taxon>Chalcidoidea</taxon>
        <taxon>Trichogrammatidae</taxon>
        <taxon>Trichogramma</taxon>
    </lineage>
</organism>
<reference evidence="2 3" key="1">
    <citation type="journal article" date="2024" name="bioRxiv">
        <title>A reference genome for Trichogramma kaykai: A tiny desert-dwelling parasitoid wasp with competing sex-ratio distorters.</title>
        <authorList>
            <person name="Culotta J."/>
            <person name="Lindsey A.R."/>
        </authorList>
    </citation>
    <scope>NUCLEOTIDE SEQUENCE [LARGE SCALE GENOMIC DNA]</scope>
    <source>
        <strain evidence="2 3">KSX58</strain>
    </source>
</reference>